<accession>A0A023B6G3</accession>
<keyword evidence="2" id="KW-1185">Reference proteome</keyword>
<dbReference type="EMBL" id="AFNH02000599">
    <property type="protein sequence ID" value="EZG66531.1"/>
    <property type="molecule type" value="Genomic_DNA"/>
</dbReference>
<dbReference type="VEuPathDB" id="CryptoDB:GNI_080070"/>
<gene>
    <name evidence="1" type="ORF">GNI_080070</name>
</gene>
<evidence type="ECO:0000313" key="2">
    <source>
        <dbReference type="Proteomes" id="UP000019763"/>
    </source>
</evidence>
<evidence type="ECO:0000313" key="1">
    <source>
        <dbReference type="EMBL" id="EZG66531.1"/>
    </source>
</evidence>
<dbReference type="GeneID" id="22912912"/>
<feature type="non-terminal residue" evidence="1">
    <location>
        <position position="1"/>
    </location>
</feature>
<protein>
    <submittedName>
        <fullName evidence="1">Uncharacterized protein</fullName>
    </submittedName>
</protein>
<sequence>LFRVLVSFSEFMKTTSIVDVSGRIHLSIVVEIVIVLCQRQRYLWFIKGVMTIEARIDVNRYREIVTAIARIDTLRTALPFSTQGML</sequence>
<name>A0A023B6G3_GRENI</name>
<dbReference type="AlphaFoldDB" id="A0A023B6G3"/>
<proteinExistence type="predicted"/>
<dbReference type="RefSeq" id="XP_011130625.1">
    <property type="nucleotide sequence ID" value="XM_011132323.1"/>
</dbReference>
<reference evidence="1" key="1">
    <citation type="submission" date="2013-12" db="EMBL/GenBank/DDBJ databases">
        <authorList>
            <person name="Omoto C.K."/>
            <person name="Sibley D."/>
            <person name="Venepally P."/>
            <person name="Hadjithomas M."/>
            <person name="Karamycheva S."/>
            <person name="Brunk B."/>
            <person name="Roos D."/>
            <person name="Caler E."/>
            <person name="Lorenzi H."/>
        </authorList>
    </citation>
    <scope>NUCLEOTIDE SEQUENCE</scope>
</reference>
<organism evidence="1 2">
    <name type="scientific">Gregarina niphandrodes</name>
    <name type="common">Septate eugregarine</name>
    <dbReference type="NCBI Taxonomy" id="110365"/>
    <lineage>
        <taxon>Eukaryota</taxon>
        <taxon>Sar</taxon>
        <taxon>Alveolata</taxon>
        <taxon>Apicomplexa</taxon>
        <taxon>Conoidasida</taxon>
        <taxon>Gregarinasina</taxon>
        <taxon>Eugregarinorida</taxon>
        <taxon>Gregarinidae</taxon>
        <taxon>Gregarina</taxon>
    </lineage>
</organism>
<comment type="caution">
    <text evidence="1">The sequence shown here is derived from an EMBL/GenBank/DDBJ whole genome shotgun (WGS) entry which is preliminary data.</text>
</comment>
<dbReference type="Proteomes" id="UP000019763">
    <property type="component" value="Unassembled WGS sequence"/>
</dbReference>